<evidence type="ECO:0000313" key="2">
    <source>
        <dbReference type="Proteomes" id="UP000016665"/>
    </source>
</evidence>
<keyword evidence="2" id="KW-1185">Reference proteome</keyword>
<dbReference type="InterPro" id="IPR036397">
    <property type="entry name" value="RNaseH_sf"/>
</dbReference>
<dbReference type="AlphaFoldDB" id="U3K3N7"/>
<proteinExistence type="predicted"/>
<accession>U3K3N7</accession>
<reference evidence="1 2" key="1">
    <citation type="journal article" date="2012" name="Nature">
        <title>The genomic landscape of species divergence in Ficedula flycatchers.</title>
        <authorList>
            <person name="Ellegren H."/>
            <person name="Smeds L."/>
            <person name="Burri R."/>
            <person name="Olason P.I."/>
            <person name="Backstrom N."/>
            <person name="Kawakami T."/>
            <person name="Kunstner A."/>
            <person name="Makinen H."/>
            <person name="Nadachowska-Brzyska K."/>
            <person name="Qvarnstrom A."/>
            <person name="Uebbing S."/>
            <person name="Wolf J.B."/>
        </authorList>
    </citation>
    <scope>NUCLEOTIDE SEQUENCE [LARGE SCALE GENOMIC DNA]</scope>
</reference>
<dbReference type="GeneTree" id="ENSGT00940000164419"/>
<sequence>ERPCAQNSSPTLGLAQLPSCGKLQAGEQSLQNIFPGSNFSGERFLPHSLSWHRGHSALGAALGLTRRDLRVLQVSRHLCERWNISQLLTPADPADPPSPGDCSAEVLRASICSVVNEKPSEWDAHLDPLLFEFRTSVNSATKYSPFFLMFNRYVCLSSEVDFVKDSKEQGAGSGKADSLPPFTAMVQEQQNVVKEIVISNMTTACKRERKGVKRKTRSLPSLAFKVEENVFGGSPASSLKKLKKGQFVSFQIETVLPPEQSMSAGKKTS</sequence>
<organism evidence="1 2">
    <name type="scientific">Ficedula albicollis</name>
    <name type="common">Collared flycatcher</name>
    <name type="synonym">Muscicapa albicollis</name>
    <dbReference type="NCBI Taxonomy" id="59894"/>
    <lineage>
        <taxon>Eukaryota</taxon>
        <taxon>Metazoa</taxon>
        <taxon>Chordata</taxon>
        <taxon>Craniata</taxon>
        <taxon>Vertebrata</taxon>
        <taxon>Euteleostomi</taxon>
        <taxon>Archelosauria</taxon>
        <taxon>Archosauria</taxon>
        <taxon>Dinosauria</taxon>
        <taxon>Saurischia</taxon>
        <taxon>Theropoda</taxon>
        <taxon>Coelurosauria</taxon>
        <taxon>Aves</taxon>
        <taxon>Neognathae</taxon>
        <taxon>Neoaves</taxon>
        <taxon>Telluraves</taxon>
        <taxon>Australaves</taxon>
        <taxon>Passeriformes</taxon>
        <taxon>Muscicapidae</taxon>
        <taxon>Ficedula</taxon>
    </lineage>
</organism>
<dbReference type="Ensembl" id="ENSFALT00000009681.2">
    <property type="protein sequence ID" value="ENSFALP00000009641.2"/>
    <property type="gene ID" value="ENSFALG00000009246.2"/>
</dbReference>
<dbReference type="GO" id="GO:0003676">
    <property type="term" value="F:nucleic acid binding"/>
    <property type="evidence" value="ECO:0007669"/>
    <property type="project" value="InterPro"/>
</dbReference>
<evidence type="ECO:0000313" key="1">
    <source>
        <dbReference type="Ensembl" id="ENSFALP00000009641.2"/>
    </source>
</evidence>
<dbReference type="eggNOG" id="KOG0017">
    <property type="taxonomic scope" value="Eukaryota"/>
</dbReference>
<reference evidence="1" key="3">
    <citation type="submission" date="2025-09" db="UniProtKB">
        <authorList>
            <consortium name="Ensembl"/>
        </authorList>
    </citation>
    <scope>IDENTIFICATION</scope>
</reference>
<name>U3K3N7_FICAL</name>
<protein>
    <submittedName>
        <fullName evidence="1">Uncharacterized protein</fullName>
    </submittedName>
</protein>
<dbReference type="HOGENOM" id="CLU_000384_6_0_1"/>
<dbReference type="STRING" id="59894.ENSFALP00000009641"/>
<dbReference type="Gene3D" id="3.30.420.10">
    <property type="entry name" value="Ribonuclease H-like superfamily/Ribonuclease H"/>
    <property type="match status" value="1"/>
</dbReference>
<dbReference type="Proteomes" id="UP000016665">
    <property type="component" value="Chromosome 15"/>
</dbReference>
<reference evidence="1" key="2">
    <citation type="submission" date="2025-08" db="UniProtKB">
        <authorList>
            <consortium name="Ensembl"/>
        </authorList>
    </citation>
    <scope>IDENTIFICATION</scope>
</reference>